<dbReference type="Proteomes" id="UP000680304">
    <property type="component" value="Unassembled WGS sequence"/>
</dbReference>
<proteinExistence type="predicted"/>
<gene>
    <name evidence="3" type="ORF">PACILC2_04670</name>
</gene>
<keyword evidence="4" id="KW-1185">Reference proteome</keyword>
<evidence type="ECO:0000313" key="3">
    <source>
        <dbReference type="EMBL" id="GIQ61899.1"/>
    </source>
</evidence>
<evidence type="ECO:0000256" key="2">
    <source>
        <dbReference type="SAM" id="SignalP"/>
    </source>
</evidence>
<feature type="region of interest" description="Disordered" evidence="1">
    <location>
        <begin position="65"/>
        <end position="85"/>
    </location>
</feature>
<reference evidence="3 4" key="1">
    <citation type="submission" date="2021-04" db="EMBL/GenBank/DDBJ databases">
        <title>Draft genome sequence of Paenibacillus cisolokensis, LC2-13A.</title>
        <authorList>
            <person name="Uke A."/>
            <person name="Chhe C."/>
            <person name="Baramee S."/>
            <person name="Kosugi A."/>
        </authorList>
    </citation>
    <scope>NUCLEOTIDE SEQUENCE [LARGE SCALE GENOMIC DNA]</scope>
    <source>
        <strain evidence="3 4">LC2-13A</strain>
    </source>
</reference>
<feature type="chain" id="PRO_5047047309" evidence="2">
    <location>
        <begin position="30"/>
        <end position="134"/>
    </location>
</feature>
<name>A0ABQ4N146_9BACL</name>
<protein>
    <submittedName>
        <fullName evidence="3">Uncharacterized protein</fullName>
    </submittedName>
</protein>
<comment type="caution">
    <text evidence="3">The sequence shown here is derived from an EMBL/GenBank/DDBJ whole genome shotgun (WGS) entry which is preliminary data.</text>
</comment>
<sequence length="134" mass="14733">MGINEPKKMIMYVLLSMLALSMGGLSASAAATAGKTAAVDKAIESIMKTKFVPVYYERKTIGKMKSVSQEKADPQKKTDPQTEETVVKTWDNTAKGQYREEAKSAGKTYYVVSDGKKPFTIPQAKNKPLPILLR</sequence>
<accession>A0ABQ4N146</accession>
<feature type="compositionally biased region" description="Basic and acidic residues" evidence="1">
    <location>
        <begin position="68"/>
        <end position="80"/>
    </location>
</feature>
<feature type="signal peptide" evidence="2">
    <location>
        <begin position="1"/>
        <end position="29"/>
    </location>
</feature>
<evidence type="ECO:0000313" key="4">
    <source>
        <dbReference type="Proteomes" id="UP000680304"/>
    </source>
</evidence>
<keyword evidence="2" id="KW-0732">Signal</keyword>
<dbReference type="EMBL" id="BOVJ01000014">
    <property type="protein sequence ID" value="GIQ61899.1"/>
    <property type="molecule type" value="Genomic_DNA"/>
</dbReference>
<organism evidence="3 4">
    <name type="scientific">Paenibacillus cisolokensis</name>
    <dbReference type="NCBI Taxonomy" id="1658519"/>
    <lineage>
        <taxon>Bacteria</taxon>
        <taxon>Bacillati</taxon>
        <taxon>Bacillota</taxon>
        <taxon>Bacilli</taxon>
        <taxon>Bacillales</taxon>
        <taxon>Paenibacillaceae</taxon>
        <taxon>Paenibacillus</taxon>
    </lineage>
</organism>
<evidence type="ECO:0000256" key="1">
    <source>
        <dbReference type="SAM" id="MobiDB-lite"/>
    </source>
</evidence>